<keyword evidence="8 9" id="KW-0472">Membrane</keyword>
<evidence type="ECO:0000256" key="2">
    <source>
        <dbReference type="ARBA" id="ARBA00009477"/>
    </source>
</evidence>
<dbReference type="InterPro" id="IPR058781">
    <property type="entry name" value="HH_AprE-like"/>
</dbReference>
<dbReference type="NCBIfam" id="TIGR01843">
    <property type="entry name" value="type_I_hlyD"/>
    <property type="match status" value="1"/>
</dbReference>
<evidence type="ECO:0000259" key="10">
    <source>
        <dbReference type="Pfam" id="PF25994"/>
    </source>
</evidence>
<accession>A0A1G8V0Q4</accession>
<keyword evidence="7 9" id="KW-1133">Transmembrane helix</keyword>
<name>A0A1G8V0Q4_9RHOB</name>
<dbReference type="Gene3D" id="2.40.50.100">
    <property type="match status" value="1"/>
</dbReference>
<protein>
    <recommendedName>
        <fullName evidence="9">Membrane fusion protein (MFP) family protein</fullName>
    </recommendedName>
</protein>
<evidence type="ECO:0000256" key="8">
    <source>
        <dbReference type="ARBA" id="ARBA00023136"/>
    </source>
</evidence>
<evidence type="ECO:0000256" key="1">
    <source>
        <dbReference type="ARBA" id="ARBA00004377"/>
    </source>
</evidence>
<comment type="subcellular location">
    <subcellularLocation>
        <location evidence="1 9">Cell inner membrane</location>
        <topology evidence="1 9">Single-pass membrane protein</topology>
    </subcellularLocation>
</comment>
<evidence type="ECO:0000313" key="12">
    <source>
        <dbReference type="EMBL" id="SDJ59623.1"/>
    </source>
</evidence>
<dbReference type="Pfam" id="PF25994">
    <property type="entry name" value="HH_AprE"/>
    <property type="match status" value="1"/>
</dbReference>
<evidence type="ECO:0000256" key="7">
    <source>
        <dbReference type="ARBA" id="ARBA00022989"/>
    </source>
</evidence>
<dbReference type="PRINTS" id="PR01490">
    <property type="entry name" value="RTXTOXIND"/>
</dbReference>
<dbReference type="InterPro" id="IPR010129">
    <property type="entry name" value="T1SS_HlyD"/>
</dbReference>
<proteinExistence type="inferred from homology"/>
<evidence type="ECO:0000256" key="6">
    <source>
        <dbReference type="ARBA" id="ARBA00022692"/>
    </source>
</evidence>
<evidence type="ECO:0000256" key="4">
    <source>
        <dbReference type="ARBA" id="ARBA00022475"/>
    </source>
</evidence>
<keyword evidence="3 9" id="KW-0813">Transport</keyword>
<feature type="transmembrane region" description="Helical" evidence="9">
    <location>
        <begin position="21"/>
        <end position="41"/>
    </location>
</feature>
<dbReference type="Proteomes" id="UP000199093">
    <property type="component" value="Unassembled WGS sequence"/>
</dbReference>
<dbReference type="AlphaFoldDB" id="A0A1G8V0Q4"/>
<evidence type="ECO:0000259" key="11">
    <source>
        <dbReference type="Pfam" id="PF26002"/>
    </source>
</evidence>
<dbReference type="InterPro" id="IPR050739">
    <property type="entry name" value="MFP"/>
</dbReference>
<keyword evidence="5 9" id="KW-0997">Cell inner membrane</keyword>
<dbReference type="GO" id="GO:0005886">
    <property type="term" value="C:plasma membrane"/>
    <property type="evidence" value="ECO:0007669"/>
    <property type="project" value="UniProtKB-SubCell"/>
</dbReference>
<dbReference type="RefSeq" id="WP_089852554.1">
    <property type="nucleotide sequence ID" value="NZ_FNEJ01000060.1"/>
</dbReference>
<dbReference type="PANTHER" id="PTHR30386">
    <property type="entry name" value="MEMBRANE FUSION SUBUNIT OF EMRAB-TOLC MULTIDRUG EFFLUX PUMP"/>
    <property type="match status" value="1"/>
</dbReference>
<dbReference type="GO" id="GO:0015031">
    <property type="term" value="P:protein transport"/>
    <property type="evidence" value="ECO:0007669"/>
    <property type="project" value="InterPro"/>
</dbReference>
<dbReference type="STRING" id="555512.SAMN04487993_10604"/>
<organism evidence="12 13">
    <name type="scientific">Salipiger marinus</name>
    <dbReference type="NCBI Taxonomy" id="555512"/>
    <lineage>
        <taxon>Bacteria</taxon>
        <taxon>Pseudomonadati</taxon>
        <taxon>Pseudomonadota</taxon>
        <taxon>Alphaproteobacteria</taxon>
        <taxon>Rhodobacterales</taxon>
        <taxon>Roseobacteraceae</taxon>
        <taxon>Salipiger</taxon>
    </lineage>
</organism>
<dbReference type="OrthoDB" id="9810980at2"/>
<evidence type="ECO:0000256" key="5">
    <source>
        <dbReference type="ARBA" id="ARBA00022519"/>
    </source>
</evidence>
<keyword evidence="4 9" id="KW-1003">Cell membrane</keyword>
<sequence length="435" mass="47566">MKRGDLDVLAREMRGRTPLTASALLFTIVGVIAATLLWASVTVIDDVTRAPGRVVPAGDIQEVQASEEGVIREVFVSEGQEVAAGDPLIELDALVQTSQLNREIQRARALEARIARLSAEIEGRALVFPADVERDAPELVASEQALHLARSAELAAQIAVLDRQRQQRLQEEEVARIDIRTAERSLAIVTEERDLLAPLVERGIEPQTTLLTLRQREEDLAGRIASGQASLQRVAAALSEIDDTMVAVRSELRSEALADMAEATGELASLRPSLPALESLAARAVLRAPVRGIVNRIHRRTLGGAVRPGEDLVEIVPLDDSLLVEAYVLPQDIAFLQPKQPVRVKISAYDFTRYGSLEGSILRIGANAVRRDERDEGEVFVVTVQTTGAILDADGLQVRILPGMTAEVDILAGERRVIDYLLQPLERVRSRAFRE</sequence>
<reference evidence="12 13" key="1">
    <citation type="submission" date="2016-10" db="EMBL/GenBank/DDBJ databases">
        <authorList>
            <person name="de Groot N.N."/>
        </authorList>
    </citation>
    <scope>NUCLEOTIDE SEQUENCE [LARGE SCALE GENOMIC DNA]</scope>
    <source>
        <strain evidence="12 13">DSM 26424</strain>
    </source>
</reference>
<dbReference type="InterPro" id="IPR058982">
    <property type="entry name" value="Beta-barrel_AprE"/>
</dbReference>
<evidence type="ECO:0000313" key="13">
    <source>
        <dbReference type="Proteomes" id="UP000199093"/>
    </source>
</evidence>
<feature type="domain" description="AprE-like beta-barrel" evidence="11">
    <location>
        <begin position="322"/>
        <end position="411"/>
    </location>
</feature>
<gene>
    <name evidence="12" type="ORF">SAMN04487993_10604</name>
</gene>
<dbReference type="Pfam" id="PF26002">
    <property type="entry name" value="Beta-barrel_AprE"/>
    <property type="match status" value="1"/>
</dbReference>
<feature type="domain" description="AprE-like long alpha-helical hairpin" evidence="10">
    <location>
        <begin position="98"/>
        <end position="277"/>
    </location>
</feature>
<keyword evidence="13" id="KW-1185">Reference proteome</keyword>
<dbReference type="PANTHER" id="PTHR30386:SF26">
    <property type="entry name" value="TRANSPORT PROTEIN COMB"/>
    <property type="match status" value="1"/>
</dbReference>
<dbReference type="Gene3D" id="2.40.30.170">
    <property type="match status" value="1"/>
</dbReference>
<dbReference type="InterPro" id="IPR011053">
    <property type="entry name" value="Single_hybrid_motif"/>
</dbReference>
<dbReference type="SUPFAM" id="SSF51230">
    <property type="entry name" value="Single hybrid motif"/>
    <property type="match status" value="1"/>
</dbReference>
<keyword evidence="6 9" id="KW-0812">Transmembrane</keyword>
<evidence type="ECO:0000256" key="3">
    <source>
        <dbReference type="ARBA" id="ARBA00022448"/>
    </source>
</evidence>
<dbReference type="EMBL" id="FNEJ01000060">
    <property type="protein sequence ID" value="SDJ59623.1"/>
    <property type="molecule type" value="Genomic_DNA"/>
</dbReference>
<comment type="similarity">
    <text evidence="2 9">Belongs to the membrane fusion protein (MFP) (TC 8.A.1) family.</text>
</comment>
<evidence type="ECO:0000256" key="9">
    <source>
        <dbReference type="RuleBase" id="RU365093"/>
    </source>
</evidence>